<comment type="caution">
    <text evidence="3">The sequence shown here is derived from an EMBL/GenBank/DDBJ whole genome shotgun (WGS) entry which is preliminary data.</text>
</comment>
<dbReference type="AlphaFoldDB" id="A0A6G3XJ88"/>
<reference evidence="3" key="1">
    <citation type="submission" date="2020-01" db="EMBL/GenBank/DDBJ databases">
        <title>Insect and environment-associated Actinomycetes.</title>
        <authorList>
            <person name="Currrie C."/>
            <person name="Chevrette M."/>
            <person name="Carlson C."/>
            <person name="Stubbendieck R."/>
            <person name="Wendt-Pienkowski E."/>
        </authorList>
    </citation>
    <scope>NUCLEOTIDE SEQUENCE</scope>
    <source>
        <strain evidence="3">SID7499</strain>
    </source>
</reference>
<dbReference type="SUPFAM" id="SSF101874">
    <property type="entry name" value="YceI-like"/>
    <property type="match status" value="1"/>
</dbReference>
<dbReference type="SMART" id="SM00867">
    <property type="entry name" value="YceI"/>
    <property type="match status" value="1"/>
</dbReference>
<gene>
    <name evidence="3" type="ORF">G3M58_66835</name>
</gene>
<proteinExistence type="inferred from homology"/>
<feature type="domain" description="Lipid/polyisoprenoid-binding YceI-like" evidence="2">
    <location>
        <begin position="13"/>
        <end position="176"/>
    </location>
</feature>
<dbReference type="InterPro" id="IPR007372">
    <property type="entry name" value="Lipid/polyisoprenoid-bd_YceI"/>
</dbReference>
<evidence type="ECO:0000313" key="3">
    <source>
        <dbReference type="EMBL" id="NEE17869.1"/>
    </source>
</evidence>
<dbReference type="Pfam" id="PF04264">
    <property type="entry name" value="YceI"/>
    <property type="match status" value="1"/>
</dbReference>
<evidence type="ECO:0000259" key="2">
    <source>
        <dbReference type="SMART" id="SM00867"/>
    </source>
</evidence>
<comment type="similarity">
    <text evidence="1">Belongs to the UPF0312 family.</text>
</comment>
<evidence type="ECO:0000256" key="1">
    <source>
        <dbReference type="ARBA" id="ARBA00008812"/>
    </source>
</evidence>
<protein>
    <submittedName>
        <fullName evidence="3">YceI family protein</fullName>
    </submittedName>
</protein>
<name>A0A6G3XJ88_9ACTN</name>
<accession>A0A6G3XJ88</accession>
<sequence length="179" mass="19258">MTTATALGELTGDYVLDPARTRVGFTARAALVSRVRGRFDAFEGSARLDGGHPSRSAVRLTIRAASVQTRNTKRDDHLRSGDFLDAESHPDLTFVSTHVEQTGGTRFGVTGDLTVRGVTRQVTVDLELTGSGRDPQGSQSAAFTGRTVIDRHDWGVSGARGMVGRKVTLEFDVTAVRRS</sequence>
<dbReference type="InterPro" id="IPR036761">
    <property type="entry name" value="TTHA0802/YceI-like_sf"/>
</dbReference>
<dbReference type="PANTHER" id="PTHR34406:SF1">
    <property type="entry name" value="PROTEIN YCEI"/>
    <property type="match status" value="1"/>
</dbReference>
<dbReference type="Gene3D" id="2.40.128.110">
    <property type="entry name" value="Lipid/polyisoprenoid-binding, YceI-like"/>
    <property type="match status" value="1"/>
</dbReference>
<dbReference type="PANTHER" id="PTHR34406">
    <property type="entry name" value="PROTEIN YCEI"/>
    <property type="match status" value="1"/>
</dbReference>
<organism evidence="3">
    <name type="scientific">Streptomyces sp. SID7499</name>
    <dbReference type="NCBI Taxonomy" id="2706086"/>
    <lineage>
        <taxon>Bacteria</taxon>
        <taxon>Bacillati</taxon>
        <taxon>Actinomycetota</taxon>
        <taxon>Actinomycetes</taxon>
        <taxon>Kitasatosporales</taxon>
        <taxon>Streptomycetaceae</taxon>
        <taxon>Streptomyces</taxon>
    </lineage>
</organism>
<dbReference type="EMBL" id="JAAGMN010006990">
    <property type="protein sequence ID" value="NEE17869.1"/>
    <property type="molecule type" value="Genomic_DNA"/>
</dbReference>